<dbReference type="OrthoDB" id="659at2759"/>
<name>A0A5N6KSQ6_9ROSI</name>
<dbReference type="NCBIfam" id="TIGR03439">
    <property type="entry name" value="methyl_EasF"/>
    <property type="match status" value="1"/>
</dbReference>
<dbReference type="InterPro" id="IPR019257">
    <property type="entry name" value="MeTrfase_dom"/>
</dbReference>
<keyword evidence="2" id="KW-0808">Transferase</keyword>
<dbReference type="GO" id="GO:0008168">
    <property type="term" value="F:methyltransferase activity"/>
    <property type="evidence" value="ECO:0007669"/>
    <property type="project" value="UniProtKB-KW"/>
</dbReference>
<evidence type="ECO:0000256" key="3">
    <source>
        <dbReference type="SAM" id="MobiDB-lite"/>
    </source>
</evidence>
<protein>
    <submittedName>
        <fullName evidence="6">Uncharacterized protein</fullName>
    </submittedName>
</protein>
<dbReference type="EMBL" id="VIBQ01000012">
    <property type="protein sequence ID" value="KAB8342811.1"/>
    <property type="molecule type" value="Genomic_DNA"/>
</dbReference>
<sequence length="892" mass="99113">MVVDRGGSSAASSDAQHSAESSPKQHATTIADSGILMQDGESVSKRIIDIRRPHEEMDLIQELHDGLHAPAGAEKRIPTLLLYDELGLKLFEDITYLDDYYLTNAEIDLLKQHAADMAESIPDHSIVLELGSGNLRKVDILLRAIDALGKSVDYYALDLDRPELARTLAAVQQEPYRHVQCYGLWGTYDDGLIWLQSPEAKDKPRTVLSLGSSIGNFSRQAGADFLRGFVDVLGPEDLFLIGIDGCKDAARVHKAYNDSQGVTHQFVLNGLKHANDITGRQVFDVSKWKVIGEYNAEHHRHQAFISPTEDVTVEGVAIPAGEKLRIEESHKYDLAEITRLWEHAGVREEKGWSGERGDYAMHLISKQTLPFPLQPEQYASAPAPTWHEWTHLWSLWDTVTQQMIPKQELTEKPIKLRNACIFYLGHIPGFLDIKLTQTWPEQGPTEPAYYHDIFERGIDPDVDNPEHCHAHSEVPDTWPPLEEMLAYQERVRARIRALYDSGEWESSQKAARVLWLGYEHEAMHLETLLYMLVQSDKTLPPVGVPKPTFADAAQQDEARAVPNDWHTIPAQDINVGLNDSDKNDGVTRYFGWDIEKPTRTSHVPSFQAKARPITVGEYAEYLQETGTTAIPCSWTTVPRSSNGYPEGQATNGASTNETSAQLTKTLTEAFLADKAVRTLYGSVPLAHALTWPVAASYDELAGCAAWMGGRIPTFEEARSIYSYVDSQKALAAAADGRTIPAVNGHLVNDGVRETPPHDASSPAAGDAVAANGKPSKQAALHPHALFADLRGANVGFRQWYPASIVTSPHLRGQADMGGLWEHTSTPLRRHAGFAPMPLYPAYSADFFDDKHNIVCGGSWATVPRIAGRRSFLNWWQRNYGYVWAGARLVRDL</sequence>
<dbReference type="PANTHER" id="PTHR43397">
    <property type="entry name" value="ERGOTHIONEINE BIOSYNTHESIS PROTEIN 1"/>
    <property type="match status" value="1"/>
</dbReference>
<evidence type="ECO:0000256" key="2">
    <source>
        <dbReference type="ARBA" id="ARBA00022679"/>
    </source>
</evidence>
<dbReference type="GO" id="GO:0032259">
    <property type="term" value="P:methylation"/>
    <property type="evidence" value="ECO:0007669"/>
    <property type="project" value="UniProtKB-KW"/>
</dbReference>
<gene>
    <name evidence="6" type="ORF">FH972_022409</name>
</gene>
<dbReference type="Gene3D" id="3.40.50.150">
    <property type="entry name" value="Vaccinia Virus protein VP39"/>
    <property type="match status" value="1"/>
</dbReference>
<keyword evidence="7" id="KW-1185">Reference proteome</keyword>
<proteinExistence type="predicted"/>
<dbReference type="Proteomes" id="UP000327013">
    <property type="component" value="Unassembled WGS sequence"/>
</dbReference>
<accession>A0A5N6KSQ6</accession>
<dbReference type="InterPro" id="IPR017805">
    <property type="entry name" value="SAM_MeTrfase_EasF-type_put"/>
</dbReference>
<dbReference type="PANTHER" id="PTHR43397:SF1">
    <property type="entry name" value="ERGOTHIONEINE BIOSYNTHESIS PROTEIN 1"/>
    <property type="match status" value="1"/>
</dbReference>
<dbReference type="SUPFAM" id="SSF56436">
    <property type="entry name" value="C-type lectin-like"/>
    <property type="match status" value="1"/>
</dbReference>
<comment type="caution">
    <text evidence="6">The sequence shown here is derived from an EMBL/GenBank/DDBJ whole genome shotgun (WGS) entry which is preliminary data.</text>
</comment>
<feature type="region of interest" description="Disordered" evidence="3">
    <location>
        <begin position="1"/>
        <end position="35"/>
    </location>
</feature>
<evidence type="ECO:0000259" key="4">
    <source>
        <dbReference type="Pfam" id="PF03781"/>
    </source>
</evidence>
<organism evidence="6 7">
    <name type="scientific">Carpinus fangiana</name>
    <dbReference type="NCBI Taxonomy" id="176857"/>
    <lineage>
        <taxon>Eukaryota</taxon>
        <taxon>Viridiplantae</taxon>
        <taxon>Streptophyta</taxon>
        <taxon>Embryophyta</taxon>
        <taxon>Tracheophyta</taxon>
        <taxon>Spermatophyta</taxon>
        <taxon>Magnoliopsida</taxon>
        <taxon>eudicotyledons</taxon>
        <taxon>Gunneridae</taxon>
        <taxon>Pentapetalae</taxon>
        <taxon>rosids</taxon>
        <taxon>fabids</taxon>
        <taxon>Fagales</taxon>
        <taxon>Betulaceae</taxon>
        <taxon>Carpinus</taxon>
    </lineage>
</organism>
<feature type="domain" description="Histidine-specific methyltransferase SAM-dependent" evidence="5">
    <location>
        <begin position="61"/>
        <end position="365"/>
    </location>
</feature>
<dbReference type="InterPro" id="IPR005532">
    <property type="entry name" value="SUMF_dom"/>
</dbReference>
<dbReference type="Pfam" id="PF03781">
    <property type="entry name" value="FGE-sulfatase"/>
    <property type="match status" value="2"/>
</dbReference>
<dbReference type="Gene3D" id="3.90.1580.10">
    <property type="entry name" value="paralog of FGE (formylglycine-generating enzyme)"/>
    <property type="match status" value="1"/>
</dbReference>
<feature type="domain" description="Sulfatase-modifying factor enzyme-like" evidence="4">
    <location>
        <begin position="588"/>
        <end position="716"/>
    </location>
</feature>
<feature type="compositionally biased region" description="Low complexity" evidence="3">
    <location>
        <begin position="8"/>
        <end position="22"/>
    </location>
</feature>
<dbReference type="InterPro" id="IPR051128">
    <property type="entry name" value="EgtD_Methyltrsf_superfamily"/>
</dbReference>
<dbReference type="InterPro" id="IPR029063">
    <property type="entry name" value="SAM-dependent_MTases_sf"/>
</dbReference>
<evidence type="ECO:0000259" key="5">
    <source>
        <dbReference type="Pfam" id="PF10017"/>
    </source>
</evidence>
<dbReference type="AlphaFoldDB" id="A0A5N6KSQ6"/>
<dbReference type="Pfam" id="PF10017">
    <property type="entry name" value="Methyltransf_33"/>
    <property type="match status" value="1"/>
</dbReference>
<keyword evidence="1" id="KW-0489">Methyltransferase</keyword>
<evidence type="ECO:0000313" key="7">
    <source>
        <dbReference type="Proteomes" id="UP000327013"/>
    </source>
</evidence>
<reference evidence="6 7" key="1">
    <citation type="submission" date="2019-06" db="EMBL/GenBank/DDBJ databases">
        <title>A chromosomal-level reference genome of Carpinus fangiana (Coryloideae, Betulaceae).</title>
        <authorList>
            <person name="Yang X."/>
            <person name="Wang Z."/>
            <person name="Zhang L."/>
            <person name="Hao G."/>
            <person name="Liu J."/>
            <person name="Yang Y."/>
        </authorList>
    </citation>
    <scope>NUCLEOTIDE SEQUENCE [LARGE SCALE GENOMIC DNA]</scope>
    <source>
        <strain evidence="6">Cfa_2016G</strain>
        <tissue evidence="6">Leaf</tissue>
    </source>
</reference>
<feature type="domain" description="Sulfatase-modifying factor enzyme-like" evidence="4">
    <location>
        <begin position="812"/>
        <end position="890"/>
    </location>
</feature>
<dbReference type="InterPro" id="IPR042095">
    <property type="entry name" value="SUMF_sf"/>
</dbReference>
<dbReference type="InterPro" id="IPR016187">
    <property type="entry name" value="CTDL_fold"/>
</dbReference>
<evidence type="ECO:0000313" key="6">
    <source>
        <dbReference type="EMBL" id="KAB8342811.1"/>
    </source>
</evidence>
<evidence type="ECO:0000256" key="1">
    <source>
        <dbReference type="ARBA" id="ARBA00022603"/>
    </source>
</evidence>